<keyword evidence="4" id="KW-1185">Reference proteome</keyword>
<dbReference type="Pfam" id="PF13385">
    <property type="entry name" value="Laminin_G_3"/>
    <property type="match status" value="1"/>
</dbReference>
<sequence>MIKYFIIALVLNIALSNGKTLDEIHQWDKIYWNVVNQYTLQSLRYPGDLYIPFYLIHTDTPCEESNTINYFPSIYTLDKTISQIRFTNTSKDPLVYSYSKNCFVNKFDILQCLFQEPISRCSDNDSPKLSNSKEIRLFLEKGKRIQIEMFNYYTKKHEFFSYLNFIQSYTIMTGYNRVQTYKLEWISTMAHVLDSIDSLFKFLSSKNDINQILSGIDSNILAETWKLKITNQFTSSTNRINQDISSLKSNFQYFVDHQKPYSSQKNPLELLLVDFQGVLDLQFNSMEILFTNSLGSFKSNNQLFPSVQRLTELYQEFSSWCWLLDTVTREFLMIDGFFDYNESLMIVNQDQNIESAIDKKVLFYKQIQSKLSQVSQWFTTKASIDTTLFSLSNLETSVKIYDPFICPYLVTKSFVDNMNIFSNSQSMISSNNLLSLQFRDLGYCRYIFKRRSSLTMDMVITKNLQSNKQEIQLNNHNILAYDFLFPGTKFITSILFHSFVSDSIYPSDKFHSSVSLNLTFPFSPNSEVSAQSSMLSGVDQPVSGEYLALNQSFETFLVNAQSNCDYPSCYNYFNLAECIISPPPYFYFAAGVCMVCSQKANAEFVYNSLGYITTSSECMFVCSLARQYKEGLEYDYSKNCTDAPIGWWSPAKDNKKYKCTIPSLFVQKNRLGFGTNGDNDNCLITPLYQIIFTNTDYSAPRDINPLDIIGNDKTIEMWLSIFNLTSSSAIFSITGIWYSFEVCLVYSKEKQTLKPIVRNPLTGNVVLDSNTEILVSSLNEFFHFAVIVESNVLSFYINGERVSRTLFVPTESIGLSPSFQYIGGKDENAIHFYINEYRTLSFAVSKKQIGYYNYDKMIKLSCNSQNSESICNGKCVECVTVKGFVFNQAICSCSCPEFFENVNGVCLKKCLDGLFRDSSSMECKCLDGYYKDPTGTCVVCKTIPVIPDSVDSLNYTFPPTSNSPRQSVIDCGCFGEFQYDYVDYSCMPPLKTPQLNLGSASYVSNTSILLSYIVNTHLPYFVRFTIDDTDPVDCSSEFPLEGFNTMQLGRFIIKLKVFKDKRLPSKVATYVYDFKGTIDCIFSPPDSQPYTAGLDVFIQCTSFPSSSISSPWIYYTINSIEPPSIYSTKYNHKYGIQLRSDPRIGVNIMYINVLADLNQYFNVTKTLVYNITPIIPPPIIHPDYRFDFVNSVPLELIPPPLPTNLTSISPTNPNFINYNIYYDLVEQSLTNTRSALTNTTGILYDPFVNIITECEFPMKGCVLHLRTMGCVLEVCSVINTRILKLSFNITQLRPTILSEYKKISDDYSIEILKNTNLMGVETKYNLDILFKNDINLCNGTDRVDSKSFGYTNKFSFKSETRGFICICAKNFKSFSRTLFSSEQVCSLLIYTSQMDKPIFNPLLEYISTFVQIPVKPNNTRYPHFPIFRIEVNNGDAKPTSQILPGEMLELKLSPTLSYQHFQISIIDCPVDYMCSDPVATNVKLIAQCPDPTLSHPEGTYYNNVTLIGHCGLDCFPVYEQISIQPIPLIPTHQSPMFPPSLTLQKGDHAVLLMCTHEFKAPSSIKGFKFYVEEYLRPARPTISPIQSLFPKQTISMTSTQKYPNEKLIIYYSIISTLFTNKLVPTTAQANGANGYDYQYTSPIEIDYTGQIKIQAIVVSQSPSIAYEYNYSSERIERIDVYGVGPDILMVPNVEKFYPNINVELVSNSTIMDAIMIKVVEFSNNELMLTNSAPVPNMNEFSLYDISSSSEGILIEKPSIIYSYVTGKYYDPLNYNIKQFKLLYDYEAEAEEFKRFKEREKEKKKKLNYLGFLVLLIVPLLVYLGKILRDKIIYRNYVKLIKQSKKSGLKLE</sequence>
<dbReference type="InterPro" id="IPR006212">
    <property type="entry name" value="Furin_repeat"/>
</dbReference>
<dbReference type="OrthoDB" id="19570at2759"/>
<organism evidence="3 4">
    <name type="scientific">Polysphondylium violaceum</name>
    <dbReference type="NCBI Taxonomy" id="133409"/>
    <lineage>
        <taxon>Eukaryota</taxon>
        <taxon>Amoebozoa</taxon>
        <taxon>Evosea</taxon>
        <taxon>Eumycetozoa</taxon>
        <taxon>Dictyostelia</taxon>
        <taxon>Dictyosteliales</taxon>
        <taxon>Dictyosteliaceae</taxon>
        <taxon>Polysphondylium</taxon>
    </lineage>
</organism>
<feature type="signal peptide" evidence="2">
    <location>
        <begin position="1"/>
        <end position="18"/>
    </location>
</feature>
<protein>
    <recommendedName>
        <fullName evidence="5">EGF-like domain-containing protein</fullName>
    </recommendedName>
</protein>
<evidence type="ECO:0000313" key="3">
    <source>
        <dbReference type="EMBL" id="KAF2077257.1"/>
    </source>
</evidence>
<keyword evidence="1" id="KW-0812">Transmembrane</keyword>
<accession>A0A8J4Q1Z9</accession>
<dbReference type="Gene3D" id="2.60.120.200">
    <property type="match status" value="1"/>
</dbReference>
<dbReference type="EMBL" id="AJWJ01000034">
    <property type="protein sequence ID" value="KAF2077257.1"/>
    <property type="molecule type" value="Genomic_DNA"/>
</dbReference>
<dbReference type="Proteomes" id="UP000695562">
    <property type="component" value="Unassembled WGS sequence"/>
</dbReference>
<gene>
    <name evidence="3" type="ORF">CYY_001446</name>
</gene>
<evidence type="ECO:0008006" key="5">
    <source>
        <dbReference type="Google" id="ProtNLM"/>
    </source>
</evidence>
<dbReference type="InterPro" id="IPR013320">
    <property type="entry name" value="ConA-like_dom_sf"/>
</dbReference>
<evidence type="ECO:0000256" key="2">
    <source>
        <dbReference type="SAM" id="SignalP"/>
    </source>
</evidence>
<dbReference type="InterPro" id="IPR009030">
    <property type="entry name" value="Growth_fac_rcpt_cys_sf"/>
</dbReference>
<reference evidence="3" key="1">
    <citation type="submission" date="2020-01" db="EMBL/GenBank/DDBJ databases">
        <title>Development of genomics and gene disruption for Polysphondylium violaceum indicates a role for the polyketide synthase stlB in stalk morphogenesis.</title>
        <authorList>
            <person name="Narita B."/>
            <person name="Kawabe Y."/>
            <person name="Kin K."/>
            <person name="Saito T."/>
            <person name="Gibbs R."/>
            <person name="Kuspa A."/>
            <person name="Muzny D."/>
            <person name="Queller D."/>
            <person name="Richards S."/>
            <person name="Strassman J."/>
            <person name="Sucgang R."/>
            <person name="Worley K."/>
            <person name="Schaap P."/>
        </authorList>
    </citation>
    <scope>NUCLEOTIDE SEQUENCE</scope>
    <source>
        <strain evidence="3">QSvi11</strain>
    </source>
</reference>
<keyword evidence="1" id="KW-1133">Transmembrane helix</keyword>
<name>A0A8J4Q1Z9_9MYCE</name>
<evidence type="ECO:0000313" key="4">
    <source>
        <dbReference type="Proteomes" id="UP000695562"/>
    </source>
</evidence>
<feature type="transmembrane region" description="Helical" evidence="1">
    <location>
        <begin position="1806"/>
        <end position="1824"/>
    </location>
</feature>
<evidence type="ECO:0000256" key="1">
    <source>
        <dbReference type="SAM" id="Phobius"/>
    </source>
</evidence>
<dbReference type="CDD" id="cd00064">
    <property type="entry name" value="FU"/>
    <property type="match status" value="1"/>
</dbReference>
<keyword evidence="2" id="KW-0732">Signal</keyword>
<keyword evidence="1" id="KW-0472">Membrane</keyword>
<comment type="caution">
    <text evidence="3">The sequence shown here is derived from an EMBL/GenBank/DDBJ whole genome shotgun (WGS) entry which is preliminary data.</text>
</comment>
<dbReference type="SUPFAM" id="SSF57184">
    <property type="entry name" value="Growth factor receptor domain"/>
    <property type="match status" value="1"/>
</dbReference>
<proteinExistence type="predicted"/>
<feature type="chain" id="PRO_5035180068" description="EGF-like domain-containing protein" evidence="2">
    <location>
        <begin position="19"/>
        <end position="1851"/>
    </location>
</feature>
<dbReference type="SUPFAM" id="SSF49899">
    <property type="entry name" value="Concanavalin A-like lectins/glucanases"/>
    <property type="match status" value="1"/>
</dbReference>